<dbReference type="Proteomes" id="UP001159428">
    <property type="component" value="Unassembled WGS sequence"/>
</dbReference>
<dbReference type="InterPro" id="IPR000719">
    <property type="entry name" value="Prot_kinase_dom"/>
</dbReference>
<dbReference type="InterPro" id="IPR008266">
    <property type="entry name" value="Tyr_kinase_AS"/>
</dbReference>
<dbReference type="EMBL" id="CALNXJ010000009">
    <property type="protein sequence ID" value="CAH3103717.1"/>
    <property type="molecule type" value="Genomic_DNA"/>
</dbReference>
<dbReference type="SMART" id="SM00409">
    <property type="entry name" value="IG"/>
    <property type="match status" value="2"/>
</dbReference>
<evidence type="ECO:0000313" key="22">
    <source>
        <dbReference type="EMBL" id="CAH3103717.1"/>
    </source>
</evidence>
<evidence type="ECO:0000256" key="15">
    <source>
        <dbReference type="ARBA" id="ARBA00051243"/>
    </source>
</evidence>
<dbReference type="FunFam" id="1.10.510.10:FF:000554">
    <property type="entry name" value="Predicted protein"/>
    <property type="match status" value="1"/>
</dbReference>
<evidence type="ECO:0000256" key="7">
    <source>
        <dbReference type="ARBA" id="ARBA00022840"/>
    </source>
</evidence>
<proteinExistence type="predicted"/>
<keyword evidence="12" id="KW-0675">Receptor</keyword>
<feature type="binding site" evidence="17">
    <location>
        <position position="673"/>
    </location>
    <ligand>
        <name>ATP</name>
        <dbReference type="ChEBI" id="CHEBI:30616"/>
    </ligand>
</feature>
<dbReference type="InterPro" id="IPR017441">
    <property type="entry name" value="Protein_kinase_ATP_BS"/>
</dbReference>
<keyword evidence="23" id="KW-1185">Reference proteome</keyword>
<evidence type="ECO:0000256" key="6">
    <source>
        <dbReference type="ARBA" id="ARBA00022777"/>
    </source>
</evidence>
<dbReference type="GO" id="GO:0004714">
    <property type="term" value="F:transmembrane receptor protein tyrosine kinase activity"/>
    <property type="evidence" value="ECO:0007669"/>
    <property type="project" value="UniProtKB-EC"/>
</dbReference>
<name>A0AAU9W6B4_9CNID</name>
<feature type="domain" description="Ig-like" evidence="21">
    <location>
        <begin position="6"/>
        <end position="110"/>
    </location>
</feature>
<evidence type="ECO:0000256" key="1">
    <source>
        <dbReference type="ARBA" id="ARBA00004167"/>
    </source>
</evidence>
<evidence type="ECO:0000256" key="2">
    <source>
        <dbReference type="ARBA" id="ARBA00011902"/>
    </source>
</evidence>
<feature type="domain" description="Protein kinase" evidence="20">
    <location>
        <begin position="535"/>
        <end position="805"/>
    </location>
</feature>
<keyword evidence="11" id="KW-1015">Disulfide bond</keyword>
<dbReference type="PRINTS" id="PR00109">
    <property type="entry name" value="TYRKINASE"/>
</dbReference>
<dbReference type="AlphaFoldDB" id="A0AAU9W6B4"/>
<protein>
    <recommendedName>
        <fullName evidence="2">receptor protein-tyrosine kinase</fullName>
        <ecNumber evidence="2">2.7.10.1</ecNumber>
    </recommendedName>
</protein>
<keyword evidence="7 17" id="KW-0067">ATP-binding</keyword>
<organism evidence="22 23">
    <name type="scientific">Pocillopora meandrina</name>
    <dbReference type="NCBI Taxonomy" id="46732"/>
    <lineage>
        <taxon>Eukaryota</taxon>
        <taxon>Metazoa</taxon>
        <taxon>Cnidaria</taxon>
        <taxon>Anthozoa</taxon>
        <taxon>Hexacorallia</taxon>
        <taxon>Scleractinia</taxon>
        <taxon>Astrocoeniina</taxon>
        <taxon>Pocilloporidae</taxon>
        <taxon>Pocillopora</taxon>
    </lineage>
</organism>
<dbReference type="InterPro" id="IPR001245">
    <property type="entry name" value="Ser-Thr/Tyr_kinase_cat_dom"/>
</dbReference>
<dbReference type="SUPFAM" id="SSF48726">
    <property type="entry name" value="Immunoglobulin"/>
    <property type="match status" value="2"/>
</dbReference>
<dbReference type="GO" id="GO:0046872">
    <property type="term" value="F:metal ion binding"/>
    <property type="evidence" value="ECO:0007669"/>
    <property type="project" value="UniProtKB-KW"/>
</dbReference>
<dbReference type="PROSITE" id="PS50011">
    <property type="entry name" value="PROTEIN_KINASE_DOM"/>
    <property type="match status" value="1"/>
</dbReference>
<keyword evidence="3" id="KW-0808">Transferase</keyword>
<dbReference type="GO" id="GO:0005524">
    <property type="term" value="F:ATP binding"/>
    <property type="evidence" value="ECO:0007669"/>
    <property type="project" value="UniProtKB-UniRule"/>
</dbReference>
<dbReference type="PROSITE" id="PS00109">
    <property type="entry name" value="PROTEIN_KINASE_TYR"/>
    <property type="match status" value="1"/>
</dbReference>
<evidence type="ECO:0000256" key="19">
    <source>
        <dbReference type="PROSITE-ProRule" id="PRU10141"/>
    </source>
</evidence>
<dbReference type="PANTHER" id="PTHR24416:SF622">
    <property type="entry name" value="PROTEIN KINASE DOMAIN-CONTAINING PROTEIN"/>
    <property type="match status" value="1"/>
</dbReference>
<evidence type="ECO:0000256" key="18">
    <source>
        <dbReference type="PIRSR" id="PIRSR000615-3"/>
    </source>
</evidence>
<evidence type="ECO:0000256" key="17">
    <source>
        <dbReference type="PIRSR" id="PIRSR000615-2"/>
    </source>
</evidence>
<keyword evidence="10" id="KW-0829">Tyrosine-protein kinase</keyword>
<sequence>MMMVRPVVDTSSNPENNRLPIGVSITLTCTAEPRTIDRGYRDRWVSYIEWYDPQNKETGAKCLQPSNRRAHKLKLSCPLVLKNLTVDKFGRYTCQAGNGYRNYCTRKSFEIVIQGKQTRLVISLIKNYSTSAVGLKQFFLSTCIRVSRARKEAMFSINVLYKILKLSFSVSPGPRTSSSLILFKPGLSSGKEALGPNIQRKITNETTHNVPFIYINSFCFNLLDAQKPEIVEGPKNQSVLIGSNASLSCTARGLPRPTIHWIKDNASYPLQSNPRARVIPDGRANRSQLLITRVEMEDYGKYQCIANSSIGRSQSGVAVLKKVTPTPTPVNRKPENSASQTTIVAVSCTLVAAVICVVTGIVWNRRKNRDKEVNNMLLRDIPTQGNDLLCPSYDFACADVRRNAGIDQPRNMQFPQGGRKRATKLYLKEGQKLKNGVQNLENNRSPNSQTIEIPAERLPLMGDGVGDRLPPDGSEWDDLVQGMKERSQERLESSEGIAGGDISTTDKHLGVDEQRDCGEISQETEEGSVNLENLEVFDEILGEGEFGIVYKGCYSGKDGNITDVAVKKLKDPSAIAKETLLNEIRTLKQAGKHPNIVTLIGTRIEGGNVLVVTELIHGGSLENLLRAPGERNNYHNVCCKLNDRQLVTVAFQIAMGMQHLEERKFVHRDLAARNILVDANLVAKVGDFGLARDISAAGIYTITSSGKVPWRWSSLESLRDLHFTPMSDVWSFGIVLWEIATYGELPYPDITSPIALVTRLASGYRMPRPDRCSEELYELMSSCWKENPLMRPAFSRIAQQLKNFLREVKVINGRM</sequence>
<dbReference type="EC" id="2.7.10.1" evidence="2"/>
<evidence type="ECO:0000256" key="5">
    <source>
        <dbReference type="ARBA" id="ARBA00022741"/>
    </source>
</evidence>
<dbReference type="InterPro" id="IPR050122">
    <property type="entry name" value="RTK"/>
</dbReference>
<feature type="binding site" evidence="19">
    <location>
        <position position="568"/>
    </location>
    <ligand>
        <name>ATP</name>
        <dbReference type="ChEBI" id="CHEBI:30616"/>
    </ligand>
</feature>
<feature type="active site" description="Proton acceptor" evidence="16">
    <location>
        <position position="669"/>
    </location>
</feature>
<dbReference type="GO" id="GO:0005886">
    <property type="term" value="C:plasma membrane"/>
    <property type="evidence" value="ECO:0007669"/>
    <property type="project" value="TreeGrafter"/>
</dbReference>
<dbReference type="PROSITE" id="PS50835">
    <property type="entry name" value="IG_LIKE"/>
    <property type="match status" value="2"/>
</dbReference>
<dbReference type="SMART" id="SM00219">
    <property type="entry name" value="TyrKc"/>
    <property type="match status" value="1"/>
</dbReference>
<dbReference type="InterPro" id="IPR011009">
    <property type="entry name" value="Kinase-like_dom_sf"/>
</dbReference>
<dbReference type="InterPro" id="IPR020635">
    <property type="entry name" value="Tyr_kinase_cat_dom"/>
</dbReference>
<evidence type="ECO:0000256" key="9">
    <source>
        <dbReference type="ARBA" id="ARBA00023136"/>
    </source>
</evidence>
<dbReference type="InterPro" id="IPR003599">
    <property type="entry name" value="Ig_sub"/>
</dbReference>
<evidence type="ECO:0000256" key="12">
    <source>
        <dbReference type="ARBA" id="ARBA00023170"/>
    </source>
</evidence>
<keyword evidence="5 17" id="KW-0547">Nucleotide-binding</keyword>
<dbReference type="Pfam" id="PF07714">
    <property type="entry name" value="PK_Tyr_Ser-Thr"/>
    <property type="match status" value="1"/>
</dbReference>
<reference evidence="22 23" key="1">
    <citation type="submission" date="2022-05" db="EMBL/GenBank/DDBJ databases">
        <authorList>
            <consortium name="Genoscope - CEA"/>
            <person name="William W."/>
        </authorList>
    </citation>
    <scope>NUCLEOTIDE SEQUENCE [LARGE SCALE GENOMIC DNA]</scope>
</reference>
<comment type="subcellular location">
    <subcellularLocation>
        <location evidence="1">Membrane</location>
        <topology evidence="1">Single-pass membrane protein</topology>
    </subcellularLocation>
</comment>
<dbReference type="FunFam" id="2.60.40.10:FF:000032">
    <property type="entry name" value="palladin isoform X1"/>
    <property type="match status" value="1"/>
</dbReference>
<feature type="binding site" evidence="18">
    <location>
        <position position="674"/>
    </location>
    <ligand>
        <name>Mg(2+)</name>
        <dbReference type="ChEBI" id="CHEBI:18420"/>
    </ligand>
</feature>
<dbReference type="SMART" id="SM00408">
    <property type="entry name" value="IGc2"/>
    <property type="match status" value="2"/>
</dbReference>
<keyword evidence="4" id="KW-0812">Transmembrane</keyword>
<comment type="caution">
    <text evidence="22">The sequence shown here is derived from an EMBL/GenBank/DDBJ whole genome shotgun (WGS) entry which is preliminary data.</text>
</comment>
<gene>
    <name evidence="22" type="ORF">PMEA_00035252</name>
</gene>
<evidence type="ECO:0000259" key="21">
    <source>
        <dbReference type="PROSITE" id="PS50835"/>
    </source>
</evidence>
<dbReference type="Pfam" id="PF13927">
    <property type="entry name" value="Ig_3"/>
    <property type="match status" value="1"/>
</dbReference>
<comment type="catalytic activity">
    <reaction evidence="15">
        <text>L-tyrosyl-[protein] + ATP = O-phospho-L-tyrosyl-[protein] + ADP + H(+)</text>
        <dbReference type="Rhea" id="RHEA:10596"/>
        <dbReference type="Rhea" id="RHEA-COMP:10136"/>
        <dbReference type="Rhea" id="RHEA-COMP:20101"/>
        <dbReference type="ChEBI" id="CHEBI:15378"/>
        <dbReference type="ChEBI" id="CHEBI:30616"/>
        <dbReference type="ChEBI" id="CHEBI:46858"/>
        <dbReference type="ChEBI" id="CHEBI:61978"/>
        <dbReference type="ChEBI" id="CHEBI:456216"/>
        <dbReference type="EC" id="2.7.10.1"/>
    </reaction>
</comment>
<dbReference type="PROSITE" id="PS00107">
    <property type="entry name" value="PROTEIN_KINASE_ATP"/>
    <property type="match status" value="1"/>
</dbReference>
<feature type="domain" description="Ig-like" evidence="21">
    <location>
        <begin position="228"/>
        <end position="324"/>
    </location>
</feature>
<keyword evidence="18" id="KW-0479">Metal-binding</keyword>
<dbReference type="SUPFAM" id="SSF56112">
    <property type="entry name" value="Protein kinase-like (PK-like)"/>
    <property type="match status" value="1"/>
</dbReference>
<dbReference type="Gene3D" id="1.10.510.10">
    <property type="entry name" value="Transferase(Phosphotransferase) domain 1"/>
    <property type="match status" value="1"/>
</dbReference>
<evidence type="ECO:0000259" key="20">
    <source>
        <dbReference type="PROSITE" id="PS50011"/>
    </source>
</evidence>
<evidence type="ECO:0000256" key="13">
    <source>
        <dbReference type="ARBA" id="ARBA00023180"/>
    </source>
</evidence>
<evidence type="ECO:0000256" key="16">
    <source>
        <dbReference type="PIRSR" id="PIRSR000615-1"/>
    </source>
</evidence>
<evidence type="ECO:0000313" key="23">
    <source>
        <dbReference type="Proteomes" id="UP001159428"/>
    </source>
</evidence>
<keyword evidence="6" id="KW-0418">Kinase</keyword>
<dbReference type="InterPro" id="IPR003598">
    <property type="entry name" value="Ig_sub2"/>
</dbReference>
<dbReference type="GO" id="GO:0007169">
    <property type="term" value="P:cell surface receptor protein tyrosine kinase signaling pathway"/>
    <property type="evidence" value="ECO:0007669"/>
    <property type="project" value="TreeGrafter"/>
</dbReference>
<keyword evidence="13" id="KW-0325">Glycoprotein</keyword>
<keyword evidence="18" id="KW-0460">Magnesium</keyword>
<keyword evidence="9" id="KW-0472">Membrane</keyword>
<evidence type="ECO:0000256" key="4">
    <source>
        <dbReference type="ARBA" id="ARBA00022692"/>
    </source>
</evidence>
<evidence type="ECO:0000256" key="10">
    <source>
        <dbReference type="ARBA" id="ARBA00023137"/>
    </source>
</evidence>
<evidence type="ECO:0000256" key="11">
    <source>
        <dbReference type="ARBA" id="ARBA00023157"/>
    </source>
</evidence>
<evidence type="ECO:0000256" key="14">
    <source>
        <dbReference type="ARBA" id="ARBA00023319"/>
    </source>
</evidence>
<keyword evidence="14" id="KW-0393">Immunoglobulin domain</keyword>
<dbReference type="PANTHER" id="PTHR24416">
    <property type="entry name" value="TYROSINE-PROTEIN KINASE RECEPTOR"/>
    <property type="match status" value="1"/>
</dbReference>
<keyword evidence="8" id="KW-1133">Transmembrane helix</keyword>
<dbReference type="GO" id="GO:0043235">
    <property type="term" value="C:receptor complex"/>
    <property type="evidence" value="ECO:0007669"/>
    <property type="project" value="TreeGrafter"/>
</dbReference>
<dbReference type="InterPro" id="IPR013783">
    <property type="entry name" value="Ig-like_fold"/>
</dbReference>
<dbReference type="Gene3D" id="2.60.40.10">
    <property type="entry name" value="Immunoglobulins"/>
    <property type="match status" value="2"/>
</dbReference>
<evidence type="ECO:0000256" key="3">
    <source>
        <dbReference type="ARBA" id="ARBA00022679"/>
    </source>
</evidence>
<evidence type="ECO:0000256" key="8">
    <source>
        <dbReference type="ARBA" id="ARBA00022989"/>
    </source>
</evidence>
<dbReference type="InterPro" id="IPR036179">
    <property type="entry name" value="Ig-like_dom_sf"/>
</dbReference>
<accession>A0AAU9W6B4</accession>
<dbReference type="InterPro" id="IPR007110">
    <property type="entry name" value="Ig-like_dom"/>
</dbReference>
<feature type="binding site" evidence="18">
    <location>
        <position position="687"/>
    </location>
    <ligand>
        <name>Mg(2+)</name>
        <dbReference type="ChEBI" id="CHEBI:18420"/>
    </ligand>
</feature>
<dbReference type="CDD" id="cd00192">
    <property type="entry name" value="PTKc"/>
    <property type="match status" value="1"/>
</dbReference>